<feature type="transmembrane region" description="Helical" evidence="7">
    <location>
        <begin position="271"/>
        <end position="295"/>
    </location>
</feature>
<evidence type="ECO:0000313" key="10">
    <source>
        <dbReference type="Proteomes" id="UP000028924"/>
    </source>
</evidence>
<keyword evidence="4" id="KW-0029">Amino-acid transport</keyword>
<dbReference type="GO" id="GO:0006865">
    <property type="term" value="P:amino acid transport"/>
    <property type="evidence" value="ECO:0007669"/>
    <property type="project" value="UniProtKB-KW"/>
</dbReference>
<feature type="domain" description="Amino acid transporter transmembrane" evidence="8">
    <location>
        <begin position="57"/>
        <end position="444"/>
    </location>
</feature>
<evidence type="ECO:0000256" key="3">
    <source>
        <dbReference type="ARBA" id="ARBA00022692"/>
    </source>
</evidence>
<dbReference type="RefSeq" id="XP_011400869.1">
    <property type="nucleotide sequence ID" value="XM_011402567.1"/>
</dbReference>
<feature type="transmembrane region" description="Helical" evidence="7">
    <location>
        <begin position="370"/>
        <end position="390"/>
    </location>
</feature>
<dbReference type="AlphaFoldDB" id="A0A087SQ76"/>
<feature type="transmembrane region" description="Helical" evidence="7">
    <location>
        <begin position="457"/>
        <end position="478"/>
    </location>
</feature>
<gene>
    <name evidence="9" type="ORF">F751_5445</name>
</gene>
<dbReference type="STRING" id="3075.A0A087SQ76"/>
<dbReference type="OrthoDB" id="40134at2759"/>
<dbReference type="GeneID" id="23616836"/>
<feature type="domain" description="Amino acid transporter transmembrane" evidence="8">
    <location>
        <begin position="448"/>
        <end position="551"/>
    </location>
</feature>
<evidence type="ECO:0000256" key="7">
    <source>
        <dbReference type="SAM" id="Phobius"/>
    </source>
</evidence>
<sequence>MPADLRLRENKKADNSLLISGLHLDGVGLENGSTTGAYELEDDGVLQTFRCRARCRTTFTAVGHTITSVIGAGILNLPYAVSILGWVAGPVCLLIFSFITQYTSQLLADCGVIRGVRQRTYTDVVEATFGRRDYVIIAWVQHSNLILVTLAFQITGALSMQTVATSVCKIHGITNCLSSYWVWAVVFAGLQLLLIQMPNLSYFCESSGPAGMGNAYGTVAGQPLEPAAKAFGVLNALGSIVFAYSFSMILIEIQDTIQGTQKAGPIQSMQIAVKISVASMTFFYLAVATAGYLAFGNDVPAYLLTGFEHPRWLILTADIMVVVHMLPAYQVYAQPFVVFVEFHYALWARAPRMLRLELQSSHMQGVTFRILFRSAFVVLLGVLGMCLPFFGDIVGLVGAIGFWPATVYYPIECWIRVYKPSERRKFWLRVLNIACFVVTLAATLARMGVATAVGHTITAVIGAGILNLPYAISILGWIAGPLTLLGAALVTLFTSNLLAECSVIRGVRQRTYTDVVLTTFGRRGYIIMGWVQHINLFVTAIAYQITGTLSLQ</sequence>
<evidence type="ECO:0000313" key="9">
    <source>
        <dbReference type="EMBL" id="KFM27880.1"/>
    </source>
</evidence>
<comment type="subcellular location">
    <subcellularLocation>
        <location evidence="1">Membrane</location>
    </subcellularLocation>
</comment>
<feature type="transmembrane region" description="Helical" evidence="7">
    <location>
        <begin position="145"/>
        <end position="168"/>
    </location>
</feature>
<name>A0A087SQ76_AUXPR</name>
<dbReference type="PANTHER" id="PTHR48017">
    <property type="entry name" value="OS05G0424000 PROTEIN-RELATED"/>
    <property type="match status" value="1"/>
</dbReference>
<keyword evidence="6 7" id="KW-0472">Membrane</keyword>
<protein>
    <submittedName>
        <fullName evidence="9">Amino acid permease 2</fullName>
    </submittedName>
</protein>
<feature type="transmembrane region" description="Helical" evidence="7">
    <location>
        <begin position="426"/>
        <end position="445"/>
    </location>
</feature>
<dbReference type="EMBL" id="KL662157">
    <property type="protein sequence ID" value="KFM27880.1"/>
    <property type="molecule type" value="Genomic_DNA"/>
</dbReference>
<feature type="transmembrane region" description="Helical" evidence="7">
    <location>
        <begin position="77"/>
        <end position="99"/>
    </location>
</feature>
<dbReference type="eggNOG" id="KOG1303">
    <property type="taxonomic scope" value="Eukaryota"/>
</dbReference>
<organism evidence="9 10">
    <name type="scientific">Auxenochlorella protothecoides</name>
    <name type="common">Green microalga</name>
    <name type="synonym">Chlorella protothecoides</name>
    <dbReference type="NCBI Taxonomy" id="3075"/>
    <lineage>
        <taxon>Eukaryota</taxon>
        <taxon>Viridiplantae</taxon>
        <taxon>Chlorophyta</taxon>
        <taxon>core chlorophytes</taxon>
        <taxon>Trebouxiophyceae</taxon>
        <taxon>Chlorellales</taxon>
        <taxon>Chlorellaceae</taxon>
        <taxon>Auxenochlorella</taxon>
    </lineage>
</organism>
<dbReference type="InterPro" id="IPR013057">
    <property type="entry name" value="AA_transpt_TM"/>
</dbReference>
<keyword evidence="5 7" id="KW-1133">Transmembrane helix</keyword>
<evidence type="ECO:0000256" key="1">
    <source>
        <dbReference type="ARBA" id="ARBA00004370"/>
    </source>
</evidence>
<feature type="transmembrane region" description="Helical" evidence="7">
    <location>
        <begin position="331"/>
        <end position="350"/>
    </location>
</feature>
<keyword evidence="3 7" id="KW-0812">Transmembrane</keyword>
<evidence type="ECO:0000259" key="8">
    <source>
        <dbReference type="Pfam" id="PF01490"/>
    </source>
</evidence>
<dbReference type="Proteomes" id="UP000028924">
    <property type="component" value="Unassembled WGS sequence"/>
</dbReference>
<keyword evidence="2" id="KW-0813">Transport</keyword>
<evidence type="ECO:0000256" key="4">
    <source>
        <dbReference type="ARBA" id="ARBA00022970"/>
    </source>
</evidence>
<feature type="transmembrane region" description="Helical" evidence="7">
    <location>
        <begin position="525"/>
        <end position="545"/>
    </location>
</feature>
<dbReference type="GO" id="GO:0016020">
    <property type="term" value="C:membrane"/>
    <property type="evidence" value="ECO:0007669"/>
    <property type="project" value="UniProtKB-SubCell"/>
</dbReference>
<evidence type="ECO:0000256" key="5">
    <source>
        <dbReference type="ARBA" id="ARBA00022989"/>
    </source>
</evidence>
<reference evidence="9 10" key="1">
    <citation type="journal article" date="2014" name="BMC Genomics">
        <title>Oil accumulation mechanisms of the oleaginous microalga Chlorella protothecoides revealed through its genome, transcriptomes, and proteomes.</title>
        <authorList>
            <person name="Gao C."/>
            <person name="Wang Y."/>
            <person name="Shen Y."/>
            <person name="Yan D."/>
            <person name="He X."/>
            <person name="Dai J."/>
            <person name="Wu Q."/>
        </authorList>
    </citation>
    <scope>NUCLEOTIDE SEQUENCE [LARGE SCALE GENOMIC DNA]</scope>
    <source>
        <strain evidence="9 10">0710</strain>
    </source>
</reference>
<feature type="transmembrane region" description="Helical" evidence="7">
    <location>
        <begin position="230"/>
        <end position="251"/>
    </location>
</feature>
<accession>A0A087SQ76</accession>
<feature type="transmembrane region" description="Helical" evidence="7">
    <location>
        <begin position="484"/>
        <end position="504"/>
    </location>
</feature>
<evidence type="ECO:0000256" key="2">
    <source>
        <dbReference type="ARBA" id="ARBA00022448"/>
    </source>
</evidence>
<keyword evidence="10" id="KW-1185">Reference proteome</keyword>
<feature type="transmembrane region" description="Helical" evidence="7">
    <location>
        <begin position="180"/>
        <end position="197"/>
    </location>
</feature>
<dbReference type="KEGG" id="apro:F751_5445"/>
<proteinExistence type="predicted"/>
<dbReference type="Pfam" id="PF01490">
    <property type="entry name" value="Aa_trans"/>
    <property type="match status" value="2"/>
</dbReference>
<evidence type="ECO:0000256" key="6">
    <source>
        <dbReference type="ARBA" id="ARBA00023136"/>
    </source>
</evidence>